<dbReference type="PANTHER" id="PTHR10422:SF18">
    <property type="entry name" value="CYTOCHROME C OXIDASE SUBUNIT 1"/>
    <property type="match status" value="1"/>
</dbReference>
<feature type="transmembrane region" description="Helical" evidence="2">
    <location>
        <begin position="103"/>
        <end position="122"/>
    </location>
</feature>
<dbReference type="AlphaFoldDB" id="A0A1X0NG54"/>
<feature type="transmembrane region" description="Helical" evidence="2">
    <location>
        <begin position="29"/>
        <end position="52"/>
    </location>
</feature>
<dbReference type="EC" id="7.1.1.9" evidence="1"/>
<dbReference type="GO" id="GO:0046872">
    <property type="term" value="F:metal ion binding"/>
    <property type="evidence" value="ECO:0007669"/>
    <property type="project" value="UniProtKB-KW"/>
</dbReference>
<dbReference type="SUPFAM" id="SSF81442">
    <property type="entry name" value="Cytochrome c oxidase subunit I-like"/>
    <property type="match status" value="1"/>
</dbReference>
<dbReference type="EMBL" id="NBCO01000089">
    <property type="protein sequence ID" value="ORC82518.1"/>
    <property type="molecule type" value="Genomic_DNA"/>
</dbReference>
<keyword evidence="1" id="KW-0186">Copper</keyword>
<dbReference type="GO" id="GO:0006123">
    <property type="term" value="P:mitochondrial electron transport, cytochrome c to oxygen"/>
    <property type="evidence" value="ECO:0007669"/>
    <property type="project" value="TreeGrafter"/>
</dbReference>
<dbReference type="Proteomes" id="UP000192257">
    <property type="component" value="Unassembled WGS sequence"/>
</dbReference>
<feature type="domain" description="Cytochrome oxidase subunit I profile" evidence="3">
    <location>
        <begin position="1"/>
        <end position="123"/>
    </location>
</feature>
<dbReference type="GO" id="GO:0004129">
    <property type="term" value="F:cytochrome-c oxidase activity"/>
    <property type="evidence" value="ECO:0007669"/>
    <property type="project" value="UniProtKB-EC"/>
</dbReference>
<dbReference type="UniPathway" id="UPA00705"/>
<sequence length="123" mass="14147">MILISILGFFVWAHHMFVVGMDVDSRAYFGSVTVLIGLPTCIKLFNWIYSFLYTDLCITFEIYFVYMFIFMFLFGGLTGLFLSNVGLDIMLHDTYFVVAHFHYVLSLGAVVGFFGGFVHFLMK</sequence>
<dbReference type="RefSeq" id="XP_028877235.1">
    <property type="nucleotide sequence ID" value="XM_029031471.1"/>
</dbReference>
<gene>
    <name evidence="4" type="ORF">TM35_000891020</name>
</gene>
<dbReference type="OrthoDB" id="775458at2759"/>
<evidence type="ECO:0000313" key="5">
    <source>
        <dbReference type="Proteomes" id="UP000192257"/>
    </source>
</evidence>
<comment type="caution">
    <text evidence="4">The sequence shown here is derived from an EMBL/GenBank/DDBJ whole genome shotgun (WGS) entry which is preliminary data.</text>
</comment>
<dbReference type="GO" id="GO:0005743">
    <property type="term" value="C:mitochondrial inner membrane"/>
    <property type="evidence" value="ECO:0007669"/>
    <property type="project" value="UniProtKB-SubCell"/>
</dbReference>
<dbReference type="GO" id="GO:0020037">
    <property type="term" value="F:heme binding"/>
    <property type="evidence" value="ECO:0007669"/>
    <property type="project" value="InterPro"/>
</dbReference>
<proteinExistence type="inferred from homology"/>
<dbReference type="PANTHER" id="PTHR10422">
    <property type="entry name" value="CYTOCHROME C OXIDASE SUBUNIT 1"/>
    <property type="match status" value="1"/>
</dbReference>
<dbReference type="InterPro" id="IPR000883">
    <property type="entry name" value="Cyt_C_Oxase_1"/>
</dbReference>
<keyword evidence="5" id="KW-1185">Reference proteome</keyword>
<keyword evidence="1" id="KW-0999">Mitochondrion inner membrane</keyword>
<protein>
    <recommendedName>
        <fullName evidence="1">Cytochrome c oxidase subunit 1</fullName>
        <ecNumber evidence="1">7.1.1.9</ecNumber>
    </recommendedName>
</protein>
<accession>A0A1X0NG54</accession>
<dbReference type="VEuPathDB" id="TriTrypDB:TM35_000891020"/>
<dbReference type="GeneID" id="39991251"/>
<dbReference type="Gene3D" id="1.20.210.10">
    <property type="entry name" value="Cytochrome c oxidase-like, subunit I domain"/>
    <property type="match status" value="1"/>
</dbReference>
<comment type="catalytic activity">
    <reaction evidence="1">
        <text>4 Fe(II)-[cytochrome c] + O2 + 8 H(+)(in) = 4 Fe(III)-[cytochrome c] + 2 H2O + 4 H(+)(out)</text>
        <dbReference type="Rhea" id="RHEA:11436"/>
        <dbReference type="Rhea" id="RHEA-COMP:10350"/>
        <dbReference type="Rhea" id="RHEA-COMP:14399"/>
        <dbReference type="ChEBI" id="CHEBI:15377"/>
        <dbReference type="ChEBI" id="CHEBI:15378"/>
        <dbReference type="ChEBI" id="CHEBI:15379"/>
        <dbReference type="ChEBI" id="CHEBI:29033"/>
        <dbReference type="ChEBI" id="CHEBI:29034"/>
        <dbReference type="EC" id="7.1.1.9"/>
    </reaction>
</comment>
<comment type="function">
    <text evidence="1">Component of the cytochrome c oxidase, the last enzyme in the mitochondrial electron transport chain which drives oxidative phosphorylation. The respiratory chain contains 3 multisubunit complexes succinate dehydrogenase (complex II, CII), ubiquinol-cytochrome c oxidoreductase (cytochrome b-c1 complex, complex III, CIII) and cytochrome c oxidase (complex IV, CIV), that cooperate to transfer electrons derived from NADH and succinate to molecular oxygen, creating an electrochemical gradient over the inner membrane that drives transmembrane transport and the ATP synthase. Cytochrome c oxidase is the component of the respiratory chain that catalyzes the reduction of oxygen to water. Electrons originating from reduced cytochrome c in the intermembrane space (IMS) are transferred via the dinuclear copper A center (CU(A)) of subunit 2 and heme A of subunit 1 to the active site in subunit 1, a binuclear center (BNC) formed by heme A3 and copper B (CU(B)). The BNC reduces molecular oxygen to 2 water molecules using 4 electrons from cytochrome c in the IMS and 4 protons from the mitochondrial matrix.</text>
</comment>
<evidence type="ECO:0000259" key="3">
    <source>
        <dbReference type="PROSITE" id="PS50855"/>
    </source>
</evidence>
<keyword evidence="1" id="KW-0408">Iron</keyword>
<keyword evidence="1" id="KW-0349">Heme</keyword>
<keyword evidence="1" id="KW-0813">Transport</keyword>
<evidence type="ECO:0000256" key="2">
    <source>
        <dbReference type="SAM" id="Phobius"/>
    </source>
</evidence>
<dbReference type="STRING" id="67003.A0A1X0NG54"/>
<keyword evidence="1" id="KW-0679">Respiratory chain</keyword>
<feature type="transmembrane region" description="Helical" evidence="2">
    <location>
        <begin position="64"/>
        <end position="83"/>
    </location>
</feature>
<evidence type="ECO:0000256" key="1">
    <source>
        <dbReference type="RuleBase" id="RU000369"/>
    </source>
</evidence>
<dbReference type="InterPro" id="IPR023616">
    <property type="entry name" value="Cyt_c_oxase-like_su1_dom"/>
</dbReference>
<keyword evidence="1 2" id="KW-0472">Membrane</keyword>
<reference evidence="4 5" key="1">
    <citation type="submission" date="2017-03" db="EMBL/GenBank/DDBJ databases">
        <title>An alternative strategy for trypanosome survival in the mammalian bloodstream revealed through genome and transcriptome analysis of the ubiquitous bovine parasite Trypanosoma (Megatrypanum) theileri.</title>
        <authorList>
            <person name="Kelly S."/>
            <person name="Ivens A."/>
            <person name="Mott A."/>
            <person name="O'Neill E."/>
            <person name="Emms D."/>
            <person name="Macleod O."/>
            <person name="Voorheis P."/>
            <person name="Matthews J."/>
            <person name="Matthews K."/>
            <person name="Carrington M."/>
        </authorList>
    </citation>
    <scope>NUCLEOTIDE SEQUENCE [LARGE SCALE GENOMIC DNA]</scope>
    <source>
        <strain evidence="4">Edinburgh</strain>
    </source>
</reference>
<evidence type="ECO:0000313" key="4">
    <source>
        <dbReference type="EMBL" id="ORC82518.1"/>
    </source>
</evidence>
<keyword evidence="1" id="KW-0496">Mitochondrion</keyword>
<dbReference type="PRINTS" id="PR01165">
    <property type="entry name" value="CYCOXIDASEI"/>
</dbReference>
<dbReference type="InterPro" id="IPR036927">
    <property type="entry name" value="Cyt_c_oxase-like_su1_sf"/>
</dbReference>
<comment type="subcellular location">
    <subcellularLocation>
        <location evidence="1">Mitochondrion inner membrane</location>
        <topology evidence="1">Multi-pass membrane protein</topology>
    </subcellularLocation>
</comment>
<keyword evidence="1" id="KW-0479">Metal-binding</keyword>
<comment type="similarity">
    <text evidence="1">Belongs to the heme-copper respiratory oxidase family.</text>
</comment>
<dbReference type="Pfam" id="PF00115">
    <property type="entry name" value="COX1"/>
    <property type="match status" value="1"/>
</dbReference>
<name>A0A1X0NG54_9TRYP</name>
<dbReference type="GO" id="GO:0015990">
    <property type="term" value="P:electron transport coupled proton transport"/>
    <property type="evidence" value="ECO:0007669"/>
    <property type="project" value="TreeGrafter"/>
</dbReference>
<keyword evidence="2" id="KW-1133">Transmembrane helix</keyword>
<dbReference type="PROSITE" id="PS50855">
    <property type="entry name" value="COX1"/>
    <property type="match status" value="1"/>
</dbReference>
<keyword evidence="1 2" id="KW-0812">Transmembrane</keyword>
<keyword evidence="1" id="KW-0249">Electron transport</keyword>
<organism evidence="4 5">
    <name type="scientific">Trypanosoma theileri</name>
    <dbReference type="NCBI Taxonomy" id="67003"/>
    <lineage>
        <taxon>Eukaryota</taxon>
        <taxon>Discoba</taxon>
        <taxon>Euglenozoa</taxon>
        <taxon>Kinetoplastea</taxon>
        <taxon>Metakinetoplastina</taxon>
        <taxon>Trypanosomatida</taxon>
        <taxon>Trypanosomatidae</taxon>
        <taxon>Trypanosoma</taxon>
    </lineage>
</organism>
<comment type="pathway">
    <text evidence="1">Energy metabolism; oxidative phosphorylation.</text>
</comment>